<reference evidence="3" key="1">
    <citation type="submission" date="2021-01" db="EMBL/GenBank/DDBJ databases">
        <authorList>
            <consortium name="Genoscope - CEA"/>
            <person name="William W."/>
        </authorList>
    </citation>
    <scope>NUCLEOTIDE SEQUENCE</scope>
</reference>
<feature type="signal peptide" evidence="1">
    <location>
        <begin position="1"/>
        <end position="17"/>
    </location>
</feature>
<sequence>MKMKIIVILKMLILIEGYIIFDQGYNEQFLYATGFSCSISNTITTTVTFSGTFQVPPQILIIPKSISMRNQSPRTFDYDIISLTTQQFQIKITCPSDVMVKYMFNWYAVNDNRIVILEKKKQTSCLDQSIYTHSHNLSKAKQAFVILQSWGMSALNLDFYIEVYEITSTSVKIKLHNSNSNLLQIGYQIVIGTQEAFVQSSLIASPGGQNVLLTKSIPKLNLGFLFPSLAGFSWSNIGNIRMQFSQQSILENIEYTCETFDVTQMNTIRFNELWVFQEILTPMYVYSYRITKKYEKHIQDPIKIMLIELNSEYTNIGDFQVTIPNVLKTVIIQIELKFQPGEKLIGTFLKCFDCGSQNAYKIEQNYLCGNNLIRYRLLFRQQSNFDQTLQISIGISEITIKQIINQSVQQYQIAQLKFVEINP</sequence>
<gene>
    <name evidence="3" type="ORF">PPRIM_AZ9-3.1.T0340289</name>
</gene>
<keyword evidence="4" id="KW-1185">Reference proteome</keyword>
<evidence type="ECO:0000313" key="4">
    <source>
        <dbReference type="Proteomes" id="UP000688137"/>
    </source>
</evidence>
<keyword evidence="1" id="KW-0732">Signal</keyword>
<evidence type="ECO:0000259" key="2">
    <source>
        <dbReference type="Pfam" id="PF09458"/>
    </source>
</evidence>
<dbReference type="Proteomes" id="UP000688137">
    <property type="component" value="Unassembled WGS sequence"/>
</dbReference>
<dbReference type="GO" id="GO:0007155">
    <property type="term" value="P:cell adhesion"/>
    <property type="evidence" value="ECO:0007669"/>
    <property type="project" value="InterPro"/>
</dbReference>
<comment type="caution">
    <text evidence="3">The sequence shown here is derived from an EMBL/GenBank/DDBJ whole genome shotgun (WGS) entry which is preliminary data.</text>
</comment>
<evidence type="ECO:0000256" key="1">
    <source>
        <dbReference type="SAM" id="SignalP"/>
    </source>
</evidence>
<dbReference type="GO" id="GO:0030246">
    <property type="term" value="F:carbohydrate binding"/>
    <property type="evidence" value="ECO:0007669"/>
    <property type="project" value="InterPro"/>
</dbReference>
<accession>A0A8S1LCW7</accession>
<proteinExistence type="predicted"/>
<organism evidence="3 4">
    <name type="scientific">Paramecium primaurelia</name>
    <dbReference type="NCBI Taxonomy" id="5886"/>
    <lineage>
        <taxon>Eukaryota</taxon>
        <taxon>Sar</taxon>
        <taxon>Alveolata</taxon>
        <taxon>Ciliophora</taxon>
        <taxon>Intramacronucleata</taxon>
        <taxon>Oligohymenophorea</taxon>
        <taxon>Peniculida</taxon>
        <taxon>Parameciidae</taxon>
        <taxon>Paramecium</taxon>
    </lineage>
</organism>
<evidence type="ECO:0000313" key="3">
    <source>
        <dbReference type="EMBL" id="CAD8063373.1"/>
    </source>
</evidence>
<dbReference type="AlphaFoldDB" id="A0A8S1LCW7"/>
<protein>
    <recommendedName>
        <fullName evidence="2">H-type lectin domain-containing protein</fullName>
    </recommendedName>
</protein>
<feature type="chain" id="PRO_5035754880" description="H-type lectin domain-containing protein" evidence="1">
    <location>
        <begin position="18"/>
        <end position="423"/>
    </location>
</feature>
<dbReference type="InterPro" id="IPR019019">
    <property type="entry name" value="H-type_lectin_domain"/>
</dbReference>
<dbReference type="Pfam" id="PF09458">
    <property type="entry name" value="H_lectin"/>
    <property type="match status" value="1"/>
</dbReference>
<feature type="domain" description="H-type lectin" evidence="2">
    <location>
        <begin position="44"/>
        <end position="109"/>
    </location>
</feature>
<name>A0A8S1LCW7_PARPR</name>
<dbReference type="EMBL" id="CAJJDM010000033">
    <property type="protein sequence ID" value="CAD8063373.1"/>
    <property type="molecule type" value="Genomic_DNA"/>
</dbReference>